<name>A0A6A5UWQ9_9PLEO</name>
<dbReference type="OrthoDB" id="3926619at2759"/>
<evidence type="ECO:0000313" key="2">
    <source>
        <dbReference type="EMBL" id="KAF1969623.1"/>
    </source>
</evidence>
<feature type="compositionally biased region" description="Polar residues" evidence="1">
    <location>
        <begin position="228"/>
        <end position="244"/>
    </location>
</feature>
<feature type="region of interest" description="Disordered" evidence="1">
    <location>
        <begin position="14"/>
        <end position="88"/>
    </location>
</feature>
<sequence length="488" mass="52872">MADLAVSTQLQQWSFEKSASVRPERFDSTASSPDLSHREPETLRLDAAAVRAATSMDSQDQATFQERYLSSEEALSPIDGNTSDDDYDSDNVSIHEAEAKPSFFKARTMSVSRWDKGKSCDLQAVTVSYVSAGRPKVIELAQSPVLETPQPQRTVSLAQLPIAAVSKLRQQDQETRRSLIVKSSMKCSDSAPAISIDIRRTSVDIVPYTHIKSSMKRSETAPAISIDTGRTSAETSPYTHSNKSAVHLSDSRPGSSLRSGRSTPRSSSPSVSEKSTASPRPVSPAPRSSLYMSSHARTNPLTPLTPHSPGPHAFLSSDPYENSTTNAASPLIKTSPQKRLRSISQKLSLARIAIAPAKKWDSRVNGRAGNFPPTPNTPYTPLTPQSAPLPTTTTSTTNKLRRNSRLAPSSSRPGTSHGARGPSPDIPPMPTITMSPQEHGSKKLVARGADEREPILELPPCPVNKGPSPMNSVKSRRIRKRKSLMDLL</sequence>
<feature type="compositionally biased region" description="Polar residues" evidence="1">
    <location>
        <begin position="290"/>
        <end position="302"/>
    </location>
</feature>
<organism evidence="2 3">
    <name type="scientific">Bimuria novae-zelandiae CBS 107.79</name>
    <dbReference type="NCBI Taxonomy" id="1447943"/>
    <lineage>
        <taxon>Eukaryota</taxon>
        <taxon>Fungi</taxon>
        <taxon>Dikarya</taxon>
        <taxon>Ascomycota</taxon>
        <taxon>Pezizomycotina</taxon>
        <taxon>Dothideomycetes</taxon>
        <taxon>Pleosporomycetidae</taxon>
        <taxon>Pleosporales</taxon>
        <taxon>Massarineae</taxon>
        <taxon>Didymosphaeriaceae</taxon>
        <taxon>Bimuria</taxon>
    </lineage>
</organism>
<dbReference type="Proteomes" id="UP000800036">
    <property type="component" value="Unassembled WGS sequence"/>
</dbReference>
<evidence type="ECO:0000256" key="1">
    <source>
        <dbReference type="SAM" id="MobiDB-lite"/>
    </source>
</evidence>
<protein>
    <submittedName>
        <fullName evidence="2">Uncharacterized protein</fullName>
    </submittedName>
</protein>
<gene>
    <name evidence="2" type="ORF">BU23DRAFT_234696</name>
</gene>
<feature type="compositionally biased region" description="Low complexity" evidence="1">
    <location>
        <begin position="379"/>
        <end position="397"/>
    </location>
</feature>
<feature type="compositionally biased region" description="Low complexity" evidence="1">
    <location>
        <begin position="251"/>
        <end position="289"/>
    </location>
</feature>
<reference evidence="2" key="1">
    <citation type="journal article" date="2020" name="Stud. Mycol.">
        <title>101 Dothideomycetes genomes: a test case for predicting lifestyles and emergence of pathogens.</title>
        <authorList>
            <person name="Haridas S."/>
            <person name="Albert R."/>
            <person name="Binder M."/>
            <person name="Bloem J."/>
            <person name="Labutti K."/>
            <person name="Salamov A."/>
            <person name="Andreopoulos B."/>
            <person name="Baker S."/>
            <person name="Barry K."/>
            <person name="Bills G."/>
            <person name="Bluhm B."/>
            <person name="Cannon C."/>
            <person name="Castanera R."/>
            <person name="Culley D."/>
            <person name="Daum C."/>
            <person name="Ezra D."/>
            <person name="Gonzalez J."/>
            <person name="Henrissat B."/>
            <person name="Kuo A."/>
            <person name="Liang C."/>
            <person name="Lipzen A."/>
            <person name="Lutzoni F."/>
            <person name="Magnuson J."/>
            <person name="Mondo S."/>
            <person name="Nolan M."/>
            <person name="Ohm R."/>
            <person name="Pangilinan J."/>
            <person name="Park H.-J."/>
            <person name="Ramirez L."/>
            <person name="Alfaro M."/>
            <person name="Sun H."/>
            <person name="Tritt A."/>
            <person name="Yoshinaga Y."/>
            <person name="Zwiers L.-H."/>
            <person name="Turgeon B."/>
            <person name="Goodwin S."/>
            <person name="Spatafora J."/>
            <person name="Crous P."/>
            <person name="Grigoriev I."/>
        </authorList>
    </citation>
    <scope>NUCLEOTIDE SEQUENCE</scope>
    <source>
        <strain evidence="2">CBS 107.79</strain>
    </source>
</reference>
<evidence type="ECO:0000313" key="3">
    <source>
        <dbReference type="Proteomes" id="UP000800036"/>
    </source>
</evidence>
<accession>A0A6A5UWQ9</accession>
<feature type="region of interest" description="Disordered" evidence="1">
    <location>
        <begin position="213"/>
        <end position="339"/>
    </location>
</feature>
<proteinExistence type="predicted"/>
<keyword evidence="3" id="KW-1185">Reference proteome</keyword>
<dbReference type="AlphaFoldDB" id="A0A6A5UWQ9"/>
<feature type="compositionally biased region" description="Basic and acidic residues" evidence="1">
    <location>
        <begin position="35"/>
        <end position="44"/>
    </location>
</feature>
<dbReference type="EMBL" id="ML976707">
    <property type="protein sequence ID" value="KAF1969623.1"/>
    <property type="molecule type" value="Genomic_DNA"/>
</dbReference>
<feature type="compositionally biased region" description="Polar residues" evidence="1">
    <location>
        <begin position="55"/>
        <end position="64"/>
    </location>
</feature>
<feature type="compositionally biased region" description="Polar residues" evidence="1">
    <location>
        <begin position="319"/>
        <end position="335"/>
    </location>
</feature>
<feature type="region of interest" description="Disordered" evidence="1">
    <location>
        <begin position="363"/>
        <end position="488"/>
    </location>
</feature>